<dbReference type="InterPro" id="IPR028098">
    <property type="entry name" value="Glyco_trans_4-like_N"/>
</dbReference>
<dbReference type="PANTHER" id="PTHR45947:SF3">
    <property type="entry name" value="SULFOQUINOVOSYL TRANSFERASE SQD2"/>
    <property type="match status" value="1"/>
</dbReference>
<feature type="domain" description="Glycosyl transferase family 1" evidence="1">
    <location>
        <begin position="178"/>
        <end position="340"/>
    </location>
</feature>
<organism evidence="3 4">
    <name type="scientific">Antarcticibacterium flavum</name>
    <dbReference type="NCBI Taxonomy" id="2058175"/>
    <lineage>
        <taxon>Bacteria</taxon>
        <taxon>Pseudomonadati</taxon>
        <taxon>Bacteroidota</taxon>
        <taxon>Flavobacteriia</taxon>
        <taxon>Flavobacteriales</taxon>
        <taxon>Flavobacteriaceae</taxon>
        <taxon>Antarcticibacterium</taxon>
    </lineage>
</organism>
<proteinExistence type="predicted"/>
<dbReference type="InterPro" id="IPR050194">
    <property type="entry name" value="Glycosyltransferase_grp1"/>
</dbReference>
<dbReference type="GO" id="GO:0016757">
    <property type="term" value="F:glycosyltransferase activity"/>
    <property type="evidence" value="ECO:0007669"/>
    <property type="project" value="InterPro"/>
</dbReference>
<dbReference type="Pfam" id="PF13439">
    <property type="entry name" value="Glyco_transf_4"/>
    <property type="match status" value="1"/>
</dbReference>
<evidence type="ECO:0000259" key="1">
    <source>
        <dbReference type="Pfam" id="PF00534"/>
    </source>
</evidence>
<dbReference type="SUPFAM" id="SSF53756">
    <property type="entry name" value="UDP-Glycosyltransferase/glycogen phosphorylase"/>
    <property type="match status" value="1"/>
</dbReference>
<dbReference type="Pfam" id="PF00534">
    <property type="entry name" value="Glycos_transf_1"/>
    <property type="match status" value="1"/>
</dbReference>
<dbReference type="KEGG" id="afla:FHG64_00495"/>
<dbReference type="Gene3D" id="3.40.50.2000">
    <property type="entry name" value="Glycogen Phosphorylase B"/>
    <property type="match status" value="2"/>
</dbReference>
<protein>
    <submittedName>
        <fullName evidence="3">Glycosyltransferase</fullName>
    </submittedName>
</protein>
<dbReference type="PANTHER" id="PTHR45947">
    <property type="entry name" value="SULFOQUINOVOSYL TRANSFERASE SQD2"/>
    <property type="match status" value="1"/>
</dbReference>
<dbReference type="RefSeq" id="WP_139064611.1">
    <property type="nucleotide sequence ID" value="NZ_CP040812.1"/>
</dbReference>
<evidence type="ECO:0000259" key="2">
    <source>
        <dbReference type="Pfam" id="PF13439"/>
    </source>
</evidence>
<keyword evidence="3" id="KW-0808">Transferase</keyword>
<dbReference type="AlphaFoldDB" id="A0A5B7WXU4"/>
<dbReference type="Proteomes" id="UP000309016">
    <property type="component" value="Chromosome"/>
</dbReference>
<accession>A0A5B7WXU4</accession>
<evidence type="ECO:0000313" key="4">
    <source>
        <dbReference type="Proteomes" id="UP000309016"/>
    </source>
</evidence>
<gene>
    <name evidence="3" type="ORF">FHG64_00495</name>
</gene>
<name>A0A5B7WXU4_9FLAO</name>
<reference evidence="3 4" key="1">
    <citation type="submission" date="2019-06" db="EMBL/GenBank/DDBJ databases">
        <title>Complete genome sequence of Antarcticibacterium flavum KCTC 52984T from an Antarctic marine sediment.</title>
        <authorList>
            <person name="Lee Y.M."/>
            <person name="Shin S.C."/>
        </authorList>
    </citation>
    <scope>NUCLEOTIDE SEQUENCE [LARGE SCALE GENOMIC DNA]</scope>
    <source>
        <strain evidence="3 4">KCTC 52984</strain>
    </source>
</reference>
<keyword evidence="4" id="KW-1185">Reference proteome</keyword>
<sequence>MKVVHFIGSIDKNSGGTAIYIQLLSAELIKYADLVVVTAKTSNPLELKGVKVYDLNLGLSRWWFLKKDFKNILLNEKPDVVHINGIWDPQNWLFQQACIEQNIKVLLSPHGMLEPYILKKNSLKKKLALALYQKKAIQSANYLHATAYAELKQIRRLGFSSPAKIIPNGIDICEVISKNEIESPENENNILFLSRIHPKKGIEILIKSISCLNDPNLKITIAGEGEDVYIEQLKNLCIEKEVDHLFDFVGGVYGKQKWKLYAEADFFVLPTYSENFGIVIIEALAAGVPVITTQGTPWEELVANNCGWWIDLSVPNLTDTIKEALALSQKERIKMRENGIRLVKKKYQIKAVAQNTFDFYKNIVSKQIGVYSY</sequence>
<dbReference type="InterPro" id="IPR001296">
    <property type="entry name" value="Glyco_trans_1"/>
</dbReference>
<evidence type="ECO:0000313" key="3">
    <source>
        <dbReference type="EMBL" id="QCY67994.1"/>
    </source>
</evidence>
<dbReference type="EMBL" id="CP040812">
    <property type="protein sequence ID" value="QCY67994.1"/>
    <property type="molecule type" value="Genomic_DNA"/>
</dbReference>
<feature type="domain" description="Glycosyltransferase subfamily 4-like N-terminal" evidence="2">
    <location>
        <begin position="15"/>
        <end position="172"/>
    </location>
</feature>
<dbReference type="OrthoDB" id="9790710at2"/>